<dbReference type="GO" id="GO:0046872">
    <property type="term" value="F:metal ion binding"/>
    <property type="evidence" value="ECO:0007669"/>
    <property type="project" value="UniProtKB-KW"/>
</dbReference>
<dbReference type="InterPro" id="IPR023214">
    <property type="entry name" value="HAD_sf"/>
</dbReference>
<dbReference type="InterPro" id="IPR036412">
    <property type="entry name" value="HAD-like_sf"/>
</dbReference>
<protein>
    <submittedName>
        <fullName evidence="8">Uncharacterized protein</fullName>
    </submittedName>
</protein>
<evidence type="ECO:0000313" key="8">
    <source>
        <dbReference type="EMBL" id="KCW82242.1"/>
    </source>
</evidence>
<feature type="binding site" evidence="6">
    <location>
        <position position="21"/>
    </location>
    <ligand>
        <name>substrate</name>
    </ligand>
</feature>
<dbReference type="PIRSF" id="PIRSF031051">
    <property type="entry name" value="PyrdxlP_Pase_PHOSPHO2"/>
    <property type="match status" value="1"/>
</dbReference>
<feature type="binding site" evidence="6">
    <location>
        <position position="96"/>
    </location>
    <ligand>
        <name>substrate</name>
    </ligand>
</feature>
<dbReference type="InterPro" id="IPR016965">
    <property type="entry name" value="Pase_PHOSPHO-typ"/>
</dbReference>
<gene>
    <name evidence="8" type="ORF">EUGRSUZ_C03661</name>
</gene>
<organism evidence="8">
    <name type="scientific">Eucalyptus grandis</name>
    <name type="common">Flooded gum</name>
    <dbReference type="NCBI Taxonomy" id="71139"/>
    <lineage>
        <taxon>Eukaryota</taxon>
        <taxon>Viridiplantae</taxon>
        <taxon>Streptophyta</taxon>
        <taxon>Embryophyta</taxon>
        <taxon>Tracheophyta</taxon>
        <taxon>Spermatophyta</taxon>
        <taxon>Magnoliopsida</taxon>
        <taxon>eudicotyledons</taxon>
        <taxon>Gunneridae</taxon>
        <taxon>Pentapetalae</taxon>
        <taxon>rosids</taxon>
        <taxon>malvids</taxon>
        <taxon>Myrtales</taxon>
        <taxon>Myrtaceae</taxon>
        <taxon>Myrtoideae</taxon>
        <taxon>Eucalypteae</taxon>
        <taxon>Eucalyptus</taxon>
    </lineage>
</organism>
<dbReference type="Gene3D" id="3.40.50.1000">
    <property type="entry name" value="HAD superfamily/HAD-like"/>
    <property type="match status" value="1"/>
</dbReference>
<evidence type="ECO:0000256" key="3">
    <source>
        <dbReference type="ARBA" id="ARBA00022801"/>
    </source>
</evidence>
<accession>A0A059CV40</accession>
<dbReference type="EMBL" id="KK198755">
    <property type="protein sequence ID" value="KCW82242.1"/>
    <property type="molecule type" value="Genomic_DNA"/>
</dbReference>
<evidence type="ECO:0000256" key="2">
    <source>
        <dbReference type="ARBA" id="ARBA00022723"/>
    </source>
</evidence>
<keyword evidence="4 7" id="KW-0460">Magnesium</keyword>
<dbReference type="NCBIfam" id="TIGR01488">
    <property type="entry name" value="HAD-SF-IB"/>
    <property type="match status" value="1"/>
</dbReference>
<name>A0A059CV40_EUCGR</name>
<proteinExistence type="predicted"/>
<dbReference type="PANTHER" id="PTHR20889">
    <property type="entry name" value="PHOSPHATASE, ORPHAN 1, 2"/>
    <property type="match status" value="1"/>
</dbReference>
<keyword evidence="2 7" id="KW-0479">Metal-binding</keyword>
<dbReference type="InterPro" id="IPR006384">
    <property type="entry name" value="HAD_hydro_PyrdxlP_Pase-like"/>
</dbReference>
<evidence type="ECO:0000256" key="5">
    <source>
        <dbReference type="PIRSR" id="PIRSR031051-1"/>
    </source>
</evidence>
<feature type="binding site" evidence="7">
    <location>
        <position position="179"/>
    </location>
    <ligand>
        <name>Mg(2+)</name>
        <dbReference type="ChEBI" id="CHEBI:18420"/>
    </ligand>
</feature>
<dbReference type="OMA" id="RENRCAK"/>
<dbReference type="AlphaFoldDB" id="A0A059CV40"/>
<keyword evidence="3" id="KW-0378">Hydrolase</keyword>
<dbReference type="SUPFAM" id="SSF56784">
    <property type="entry name" value="HAD-like"/>
    <property type="match status" value="1"/>
</dbReference>
<dbReference type="Gramene" id="KCW82242">
    <property type="protein sequence ID" value="KCW82242"/>
    <property type="gene ID" value="EUGRSUZ_C03661"/>
</dbReference>
<feature type="binding site" evidence="7">
    <location>
        <position position="12"/>
    </location>
    <ligand>
        <name>Mg(2+)</name>
        <dbReference type="ChEBI" id="CHEBI:18420"/>
    </ligand>
</feature>
<dbReference type="OrthoDB" id="10267182at2759"/>
<evidence type="ECO:0000256" key="4">
    <source>
        <dbReference type="ARBA" id="ARBA00022842"/>
    </source>
</evidence>
<evidence type="ECO:0000256" key="1">
    <source>
        <dbReference type="ARBA" id="ARBA00001946"/>
    </source>
</evidence>
<dbReference type="KEGG" id="egr:104438173"/>
<dbReference type="InParanoid" id="A0A059CV40"/>
<dbReference type="Pfam" id="PF06888">
    <property type="entry name" value="Put_Phosphatase"/>
    <property type="match status" value="1"/>
</dbReference>
<dbReference type="eggNOG" id="KOG3120">
    <property type="taxonomic scope" value="Eukaryota"/>
</dbReference>
<feature type="active site" description="Nucleophile" evidence="5">
    <location>
        <position position="10"/>
    </location>
</feature>
<dbReference type="STRING" id="71139.A0A059CV40"/>
<feature type="active site" description="Proton donor" evidence="5">
    <location>
        <position position="12"/>
    </location>
</feature>
<feature type="binding site" evidence="7">
    <location>
        <position position="10"/>
    </location>
    <ligand>
        <name>Mg(2+)</name>
        <dbReference type="ChEBI" id="CHEBI:18420"/>
    </ligand>
</feature>
<reference evidence="8" key="1">
    <citation type="submission" date="2013-07" db="EMBL/GenBank/DDBJ databases">
        <title>The genome of Eucalyptus grandis.</title>
        <authorList>
            <person name="Schmutz J."/>
            <person name="Hayes R."/>
            <person name="Myburg A."/>
            <person name="Tuskan G."/>
            <person name="Grattapaglia D."/>
            <person name="Rokhsar D.S."/>
        </authorList>
    </citation>
    <scope>NUCLEOTIDE SEQUENCE</scope>
    <source>
        <tissue evidence="8">Leaf extractions</tissue>
    </source>
</reference>
<evidence type="ECO:0000256" key="6">
    <source>
        <dbReference type="PIRSR" id="PIRSR031051-2"/>
    </source>
</evidence>
<evidence type="ECO:0000256" key="7">
    <source>
        <dbReference type="PIRSR" id="PIRSR031051-3"/>
    </source>
</evidence>
<sequence length="265" mass="29909">MADTAAVVFDFDRTLIDGDSDNWVVTEMGLTQLFRELYSTMPWTSLMNRMMVELHTQGKAAEDIEECLKRMPLHPRVIESIRAAHRNGCDLRIISDANRFFIETILKHHGLLDCFTEIVTNPAFVDAEGRLNIVPFHDSADSPHGCSLCPPNMCKGLVLKRIQAADSEIRNRRYIYLGDGKGDYCPCLKLGTRDFVVPRKSFPLWKLIFNDQTLIKAVIHEWSDGEELAAILLDIIDRILMDENTRTGLTASPDDGCKTTPVSNP</sequence>
<comment type="cofactor">
    <cofactor evidence="1 7">
        <name>Mg(2+)</name>
        <dbReference type="ChEBI" id="CHEBI:18420"/>
    </cofactor>
</comment>
<dbReference type="GO" id="GO:0016791">
    <property type="term" value="F:phosphatase activity"/>
    <property type="evidence" value="ECO:0000318"/>
    <property type="project" value="GO_Central"/>
</dbReference>
<dbReference type="PANTHER" id="PTHR20889:SF19">
    <property type="entry name" value="THIAMINE PHOSPHATE PHOSPHATASE-LIKE PROTEIN"/>
    <property type="match status" value="1"/>
</dbReference>
<dbReference type="NCBIfam" id="TIGR01489">
    <property type="entry name" value="DKMTPPase-SF"/>
    <property type="match status" value="1"/>
</dbReference>